<comment type="caution">
    <text evidence="2">The sequence shown here is derived from an EMBL/GenBank/DDBJ whole genome shotgun (WGS) entry which is preliminary data.</text>
</comment>
<accession>A0ABT6LIA1</accession>
<organism evidence="2 3">
    <name type="scientific">Streptomyces pseudovenezuelae</name>
    <dbReference type="NCBI Taxonomy" id="67350"/>
    <lineage>
        <taxon>Bacteria</taxon>
        <taxon>Bacillati</taxon>
        <taxon>Actinomycetota</taxon>
        <taxon>Actinomycetes</taxon>
        <taxon>Kitasatosporales</taxon>
        <taxon>Streptomycetaceae</taxon>
        <taxon>Streptomyces</taxon>
        <taxon>Streptomyces aurantiacus group</taxon>
    </lineage>
</organism>
<name>A0ABT6LIA1_9ACTN</name>
<dbReference type="RefSeq" id="WP_280876354.1">
    <property type="nucleotide sequence ID" value="NZ_JARXVH010000004.1"/>
</dbReference>
<dbReference type="Proteomes" id="UP001160499">
    <property type="component" value="Unassembled WGS sequence"/>
</dbReference>
<sequence length="426" mass="46290">MDDREESGRTDGRMALARRLAGLVEEVREIPGFAGFQRPLPASELRRVAAQGPVVAVNVTQRRADALIVTPDEVSSVRLDLTLDDVHRVAGDYVGVIERHQSCLEMLDAADAATREAPGAKSHAEYRQATDALIEAVVAMESTLTTTLEWLWDTISRPVLDACGFREPPPQGQPWPRLWWCPTGMLNLLPLHAAGRHGEAGRSSLDRAVVSYTPSLRALIESRSRGRSAAPGAMLHVALRETPGQRDLKHVGCEEQLLTSLFGAALTTLKGAAADRASVRRELVAHRSAHFSCHATSDPLRPASGGVLLGDGLLTTGEIAEGHRHRDFAFLSACKTALGGLLLPDESMTLAAALHYTGYRHVIATLWSIHDEVAAEVAEGVYHNMWQDGTFDADRAAVALHCVVRRLRDSSPKEPSHWIPFTHTGP</sequence>
<keyword evidence="3" id="KW-1185">Reference proteome</keyword>
<dbReference type="InterPro" id="IPR024983">
    <property type="entry name" value="CHAT_dom"/>
</dbReference>
<dbReference type="Pfam" id="PF12770">
    <property type="entry name" value="CHAT"/>
    <property type="match status" value="1"/>
</dbReference>
<evidence type="ECO:0000313" key="3">
    <source>
        <dbReference type="Proteomes" id="UP001160499"/>
    </source>
</evidence>
<dbReference type="EMBL" id="JARXVH010000004">
    <property type="protein sequence ID" value="MDH6215351.1"/>
    <property type="molecule type" value="Genomic_DNA"/>
</dbReference>
<protein>
    <recommendedName>
        <fullName evidence="1">CHAT domain-containing protein</fullName>
    </recommendedName>
</protein>
<gene>
    <name evidence="2" type="ORF">M2283_002655</name>
</gene>
<proteinExistence type="predicted"/>
<reference evidence="2 3" key="1">
    <citation type="submission" date="2023-04" db="EMBL/GenBank/DDBJ databases">
        <title>Forest soil microbial communities from Buena Vista Peninsula, Colon Province, Panama.</title>
        <authorList>
            <person name="Bouskill N."/>
        </authorList>
    </citation>
    <scope>NUCLEOTIDE SEQUENCE [LARGE SCALE GENOMIC DNA]</scope>
    <source>
        <strain evidence="2 3">GGS1</strain>
    </source>
</reference>
<evidence type="ECO:0000313" key="2">
    <source>
        <dbReference type="EMBL" id="MDH6215351.1"/>
    </source>
</evidence>
<evidence type="ECO:0000259" key="1">
    <source>
        <dbReference type="Pfam" id="PF12770"/>
    </source>
</evidence>
<feature type="domain" description="CHAT" evidence="1">
    <location>
        <begin position="147"/>
        <end position="425"/>
    </location>
</feature>